<dbReference type="OrthoDB" id="9802248at2"/>
<dbReference type="InterPro" id="IPR050855">
    <property type="entry name" value="NDM-1-like"/>
</dbReference>
<dbReference type="AlphaFoldDB" id="A0A3S0K5S5"/>
<dbReference type="Gene3D" id="3.60.15.10">
    <property type="entry name" value="Ribonuclease Z/Hydroxyacylglutathione hydrolase-like"/>
    <property type="match status" value="1"/>
</dbReference>
<organism evidence="2 3">
    <name type="scientific">Bacillus yapensis</name>
    <dbReference type="NCBI Taxonomy" id="2492960"/>
    <lineage>
        <taxon>Bacteria</taxon>
        <taxon>Bacillati</taxon>
        <taxon>Bacillota</taxon>
        <taxon>Bacilli</taxon>
        <taxon>Bacillales</taxon>
        <taxon>Bacillaceae</taxon>
        <taxon>Bacillus</taxon>
    </lineage>
</organism>
<sequence length="230" mass="26457">MEKYFKKITDHVYVFLLWDESWNSFNNCYVLVEGDEVTLIDSGKEEHFEHLAGEMKKIGIENINRFIATHGHRDHIGGIRFLENAEGYIHKADLERVPEDIRSDLTSYLPDSGSTVSNLECLLLGHHTKGSVALYHKKEKVLFCGDHICFFGEPINGQVVEDGDVTGEKFKKFVSEWSQNKEMRRQRDFDSFIKGLKAMNQFEIEYLCTGHGAVLKGGINRYISELITFE</sequence>
<evidence type="ECO:0000313" key="2">
    <source>
        <dbReference type="EMBL" id="RTR36198.1"/>
    </source>
</evidence>
<dbReference type="PANTHER" id="PTHR42951">
    <property type="entry name" value="METALLO-BETA-LACTAMASE DOMAIN-CONTAINING"/>
    <property type="match status" value="1"/>
</dbReference>
<dbReference type="RefSeq" id="WP_126405405.1">
    <property type="nucleotide sequence ID" value="NZ_RXNT01000001.1"/>
</dbReference>
<dbReference type="EMBL" id="RXNT01000001">
    <property type="protein sequence ID" value="RTR36198.1"/>
    <property type="molecule type" value="Genomic_DNA"/>
</dbReference>
<protein>
    <submittedName>
        <fullName evidence="2">MBL fold metallo-hydrolase</fullName>
    </submittedName>
</protein>
<accession>A0A3S0K5S5</accession>
<dbReference type="SMART" id="SM00849">
    <property type="entry name" value="Lactamase_B"/>
    <property type="match status" value="1"/>
</dbReference>
<dbReference type="GO" id="GO:0016787">
    <property type="term" value="F:hydrolase activity"/>
    <property type="evidence" value="ECO:0007669"/>
    <property type="project" value="UniProtKB-KW"/>
</dbReference>
<gene>
    <name evidence="2" type="ORF">EKG37_01170</name>
</gene>
<dbReference type="InterPro" id="IPR036866">
    <property type="entry name" value="RibonucZ/Hydroxyglut_hydro"/>
</dbReference>
<dbReference type="Pfam" id="PF00753">
    <property type="entry name" value="Lactamase_B"/>
    <property type="match status" value="1"/>
</dbReference>
<comment type="caution">
    <text evidence="2">The sequence shown here is derived from an EMBL/GenBank/DDBJ whole genome shotgun (WGS) entry which is preliminary data.</text>
</comment>
<evidence type="ECO:0000313" key="3">
    <source>
        <dbReference type="Proteomes" id="UP000271374"/>
    </source>
</evidence>
<keyword evidence="3" id="KW-1185">Reference proteome</keyword>
<dbReference type="Proteomes" id="UP000271374">
    <property type="component" value="Unassembled WGS sequence"/>
</dbReference>
<proteinExistence type="predicted"/>
<keyword evidence="2" id="KW-0378">Hydrolase</keyword>
<reference evidence="2 3" key="1">
    <citation type="submission" date="2018-12" db="EMBL/GenBank/DDBJ databases">
        <title>Bacillus yapensis draft genome sequence.</title>
        <authorList>
            <person name="Yu L."/>
            <person name="Xu X."/>
            <person name="Tang X."/>
        </authorList>
    </citation>
    <scope>NUCLEOTIDE SEQUENCE [LARGE SCALE GENOMIC DNA]</scope>
    <source>
        <strain evidence="2 3">XXST-01</strain>
    </source>
</reference>
<evidence type="ECO:0000259" key="1">
    <source>
        <dbReference type="SMART" id="SM00849"/>
    </source>
</evidence>
<feature type="domain" description="Metallo-beta-lactamase" evidence="1">
    <location>
        <begin position="25"/>
        <end position="211"/>
    </location>
</feature>
<name>A0A3S0K5S5_9BACI</name>
<dbReference type="SUPFAM" id="SSF56281">
    <property type="entry name" value="Metallo-hydrolase/oxidoreductase"/>
    <property type="match status" value="1"/>
</dbReference>
<dbReference type="InterPro" id="IPR001279">
    <property type="entry name" value="Metallo-B-lactamas"/>
</dbReference>